<keyword evidence="10 13" id="KW-0233">DNA recombination</keyword>
<gene>
    <name evidence="13 15" type="primary">ruvC</name>
    <name evidence="15" type="ORF">KJ970_10360</name>
</gene>
<evidence type="ECO:0000256" key="1">
    <source>
        <dbReference type="ARBA" id="ARBA00009518"/>
    </source>
</evidence>
<dbReference type="InterPro" id="IPR002176">
    <property type="entry name" value="X-over_junc_endoDNase_RuvC"/>
</dbReference>
<dbReference type="FunFam" id="3.30.420.10:FF:000002">
    <property type="entry name" value="Crossover junction endodeoxyribonuclease RuvC"/>
    <property type="match status" value="1"/>
</dbReference>
<comment type="catalytic activity">
    <reaction evidence="12 13">
        <text>Endonucleolytic cleavage at a junction such as a reciprocal single-stranded crossover between two homologous DNA duplexes (Holliday junction).</text>
        <dbReference type="EC" id="3.1.21.10"/>
    </reaction>
</comment>
<keyword evidence="8 13" id="KW-0460">Magnesium</keyword>
<dbReference type="Gene3D" id="3.30.420.10">
    <property type="entry name" value="Ribonuclease H-like superfamily/Ribonuclease H"/>
    <property type="match status" value="1"/>
</dbReference>
<evidence type="ECO:0000256" key="2">
    <source>
        <dbReference type="ARBA" id="ARBA00022490"/>
    </source>
</evidence>
<dbReference type="GO" id="GO:0006310">
    <property type="term" value="P:DNA recombination"/>
    <property type="evidence" value="ECO:0007669"/>
    <property type="project" value="UniProtKB-UniRule"/>
</dbReference>
<accession>A0A948W6N3</accession>
<dbReference type="GO" id="GO:0008821">
    <property type="term" value="F:crossover junction DNA endonuclease activity"/>
    <property type="evidence" value="ECO:0007669"/>
    <property type="project" value="UniProtKB-UniRule"/>
</dbReference>
<name>A0A948W6N3_UNCEI</name>
<dbReference type="PANTHER" id="PTHR30194:SF3">
    <property type="entry name" value="CROSSOVER JUNCTION ENDODEOXYRIBONUCLEASE RUVC"/>
    <property type="match status" value="1"/>
</dbReference>
<proteinExistence type="inferred from homology"/>
<dbReference type="GO" id="GO:0003677">
    <property type="term" value="F:DNA binding"/>
    <property type="evidence" value="ECO:0007669"/>
    <property type="project" value="UniProtKB-KW"/>
</dbReference>
<dbReference type="Pfam" id="PF02075">
    <property type="entry name" value="RuvC"/>
    <property type="match status" value="1"/>
</dbReference>
<dbReference type="GO" id="GO:0005737">
    <property type="term" value="C:cytoplasm"/>
    <property type="evidence" value="ECO:0007669"/>
    <property type="project" value="UniProtKB-SubCell"/>
</dbReference>
<feature type="binding site" evidence="13">
    <location>
        <position position="94"/>
    </location>
    <ligand>
        <name>Mg(2+)</name>
        <dbReference type="ChEBI" id="CHEBI:18420"/>
        <label>2</label>
    </ligand>
</feature>
<dbReference type="EC" id="3.1.21.10" evidence="13 14"/>
<evidence type="ECO:0000256" key="4">
    <source>
        <dbReference type="ARBA" id="ARBA00022723"/>
    </source>
</evidence>
<evidence type="ECO:0000256" key="5">
    <source>
        <dbReference type="ARBA" id="ARBA00022759"/>
    </source>
</evidence>
<comment type="similarity">
    <text evidence="1 13">Belongs to the RuvC family.</text>
</comment>
<dbReference type="SUPFAM" id="SSF53098">
    <property type="entry name" value="Ribonuclease H-like"/>
    <property type="match status" value="1"/>
</dbReference>
<comment type="subunit">
    <text evidence="13">Homodimer which binds Holliday junction (HJ) DNA. The HJ becomes 2-fold symmetrical on binding to RuvC with unstacked arms; it has a different conformation from HJ DNA in complex with RuvA. In the full resolvosome a probable DNA-RuvA(4)-RuvB(12)-RuvC(2) complex forms which resolves the HJ.</text>
</comment>
<evidence type="ECO:0000256" key="10">
    <source>
        <dbReference type="ARBA" id="ARBA00023172"/>
    </source>
</evidence>
<evidence type="ECO:0000256" key="9">
    <source>
        <dbReference type="ARBA" id="ARBA00023125"/>
    </source>
</evidence>
<comment type="caution">
    <text evidence="15">The sequence shown here is derived from an EMBL/GenBank/DDBJ whole genome shotgun (WGS) entry which is preliminary data.</text>
</comment>
<feature type="active site" evidence="13">
    <location>
        <position position="34"/>
    </location>
</feature>
<keyword evidence="6 13" id="KW-0227">DNA damage</keyword>
<dbReference type="InterPro" id="IPR036397">
    <property type="entry name" value="RNaseH_sf"/>
</dbReference>
<dbReference type="GO" id="GO:0048476">
    <property type="term" value="C:Holliday junction resolvase complex"/>
    <property type="evidence" value="ECO:0007669"/>
    <property type="project" value="UniProtKB-UniRule"/>
</dbReference>
<keyword evidence="3 13" id="KW-0540">Nuclease</keyword>
<protein>
    <recommendedName>
        <fullName evidence="13 14">Crossover junction endodeoxyribonuclease RuvC</fullName>
        <ecNumber evidence="13 14">3.1.21.10</ecNumber>
    </recommendedName>
    <alternativeName>
        <fullName evidence="13">Holliday junction nuclease RuvC</fullName>
    </alternativeName>
    <alternativeName>
        <fullName evidence="13">Holliday junction resolvase RuvC</fullName>
    </alternativeName>
</protein>
<evidence type="ECO:0000256" key="14">
    <source>
        <dbReference type="NCBIfam" id="TIGR00228"/>
    </source>
</evidence>
<sequence length="197" mass="21568">MMGRAKRKCPPPVEDEPGIVVPPNLDTGRILGIDPGSLKTGFGVLQHIKSEVFWIRSGIMQPPKGQHLLVRLGWLNKTFGEILDEIQPAVVALETSFVGRNMKTALILGQARGALITAATIRNLPVLEFSPAEVKLSIVGHGSASKQQMQGMIPQLIHGLKHDPSEDEADALGVALCCLHRKIREEWRDFASSREND</sequence>
<evidence type="ECO:0000256" key="11">
    <source>
        <dbReference type="ARBA" id="ARBA00023204"/>
    </source>
</evidence>
<dbReference type="InterPro" id="IPR020563">
    <property type="entry name" value="X-over_junc_endoDNase_Mg_BS"/>
</dbReference>
<feature type="binding site" evidence="13">
    <location>
        <position position="167"/>
    </location>
    <ligand>
        <name>Mg(2+)</name>
        <dbReference type="ChEBI" id="CHEBI:18420"/>
        <label>1</label>
    </ligand>
</feature>
<dbReference type="Proteomes" id="UP000777784">
    <property type="component" value="Unassembled WGS sequence"/>
</dbReference>
<dbReference type="EMBL" id="JAHJDP010000056">
    <property type="protein sequence ID" value="MBU2691315.1"/>
    <property type="molecule type" value="Genomic_DNA"/>
</dbReference>
<comment type="subcellular location">
    <subcellularLocation>
        <location evidence="13">Cytoplasm</location>
    </subcellularLocation>
</comment>
<evidence type="ECO:0000256" key="12">
    <source>
        <dbReference type="ARBA" id="ARBA00029354"/>
    </source>
</evidence>
<comment type="cofactor">
    <cofactor evidence="13">
        <name>Mg(2+)</name>
        <dbReference type="ChEBI" id="CHEBI:18420"/>
    </cofactor>
    <text evidence="13">Binds 2 Mg(2+) ion per subunit.</text>
</comment>
<keyword evidence="9 13" id="KW-0238">DNA-binding</keyword>
<keyword evidence="7 13" id="KW-0378">Hydrolase</keyword>
<evidence type="ECO:0000256" key="13">
    <source>
        <dbReference type="HAMAP-Rule" id="MF_00034"/>
    </source>
</evidence>
<feature type="active site" evidence="13">
    <location>
        <position position="167"/>
    </location>
</feature>
<dbReference type="GO" id="GO:0000287">
    <property type="term" value="F:magnesium ion binding"/>
    <property type="evidence" value="ECO:0007669"/>
    <property type="project" value="UniProtKB-UniRule"/>
</dbReference>
<dbReference type="PRINTS" id="PR00696">
    <property type="entry name" value="RSOLVASERUVC"/>
</dbReference>
<dbReference type="GO" id="GO:0006281">
    <property type="term" value="P:DNA repair"/>
    <property type="evidence" value="ECO:0007669"/>
    <property type="project" value="UniProtKB-UniRule"/>
</dbReference>
<dbReference type="NCBIfam" id="TIGR00228">
    <property type="entry name" value="ruvC"/>
    <property type="match status" value="1"/>
</dbReference>
<evidence type="ECO:0000256" key="3">
    <source>
        <dbReference type="ARBA" id="ARBA00022722"/>
    </source>
</evidence>
<reference evidence="15" key="1">
    <citation type="submission" date="2021-05" db="EMBL/GenBank/DDBJ databases">
        <title>Energy efficiency and biological interactions define the core microbiome of deep oligotrophic groundwater.</title>
        <authorList>
            <person name="Mehrshad M."/>
            <person name="Lopez-Fernandez M."/>
            <person name="Bell E."/>
            <person name="Bernier-Latmani R."/>
            <person name="Bertilsson S."/>
            <person name="Dopson M."/>
        </authorList>
    </citation>
    <scope>NUCLEOTIDE SEQUENCE</scope>
    <source>
        <strain evidence="15">Modern_marine.mb.64</strain>
    </source>
</reference>
<keyword evidence="2 13" id="KW-0963">Cytoplasm</keyword>
<evidence type="ECO:0000256" key="7">
    <source>
        <dbReference type="ARBA" id="ARBA00022801"/>
    </source>
</evidence>
<evidence type="ECO:0000256" key="6">
    <source>
        <dbReference type="ARBA" id="ARBA00022763"/>
    </source>
</evidence>
<dbReference type="InterPro" id="IPR012337">
    <property type="entry name" value="RNaseH-like_sf"/>
</dbReference>
<dbReference type="PROSITE" id="PS01321">
    <property type="entry name" value="RUVC"/>
    <property type="match status" value="1"/>
</dbReference>
<evidence type="ECO:0000313" key="15">
    <source>
        <dbReference type="EMBL" id="MBU2691315.1"/>
    </source>
</evidence>
<evidence type="ECO:0000256" key="8">
    <source>
        <dbReference type="ARBA" id="ARBA00022842"/>
    </source>
</evidence>
<keyword evidence="4 13" id="KW-0479">Metal-binding</keyword>
<keyword evidence="11 13" id="KW-0234">DNA repair</keyword>
<dbReference type="AlphaFoldDB" id="A0A948W6N3"/>
<dbReference type="CDD" id="cd16962">
    <property type="entry name" value="RuvC"/>
    <property type="match status" value="1"/>
</dbReference>
<comment type="function">
    <text evidence="13">The RuvA-RuvB-RuvC complex processes Holliday junction (HJ) DNA during genetic recombination and DNA repair. Endonuclease that resolves HJ intermediates. Cleaves cruciform DNA by making single-stranded nicks across the HJ at symmetrical positions within the homologous arms, yielding a 5'-phosphate and a 3'-hydroxyl group; requires a central core of homology in the junction. The consensus cleavage sequence is 5'-(A/T)TT(C/G)-3'. Cleavage occurs on the 3'-side of the TT dinucleotide at the point of strand exchange. HJ branch migration catalyzed by RuvA-RuvB allows RuvC to scan DNA until it finds its consensus sequence, where it cleaves and resolves the cruciform DNA.</text>
</comment>
<keyword evidence="5 13" id="KW-0255">Endonuclease</keyword>
<dbReference type="PANTHER" id="PTHR30194">
    <property type="entry name" value="CROSSOVER JUNCTION ENDODEOXYRIBONUCLEASE RUVC"/>
    <property type="match status" value="1"/>
</dbReference>
<dbReference type="HAMAP" id="MF_00034">
    <property type="entry name" value="RuvC"/>
    <property type="match status" value="1"/>
</dbReference>
<feature type="binding site" evidence="13">
    <location>
        <position position="34"/>
    </location>
    <ligand>
        <name>Mg(2+)</name>
        <dbReference type="ChEBI" id="CHEBI:18420"/>
        <label>1</label>
    </ligand>
</feature>
<organism evidence="15 16">
    <name type="scientific">Eiseniibacteriota bacterium</name>
    <dbReference type="NCBI Taxonomy" id="2212470"/>
    <lineage>
        <taxon>Bacteria</taxon>
        <taxon>Candidatus Eiseniibacteriota</taxon>
    </lineage>
</organism>
<feature type="active site" evidence="13">
    <location>
        <position position="94"/>
    </location>
</feature>
<evidence type="ECO:0000313" key="16">
    <source>
        <dbReference type="Proteomes" id="UP000777784"/>
    </source>
</evidence>